<dbReference type="InterPro" id="IPR028994">
    <property type="entry name" value="Integrin_alpha_N"/>
</dbReference>
<evidence type="ECO:0000256" key="1">
    <source>
        <dbReference type="ARBA" id="ARBA00022729"/>
    </source>
</evidence>
<keyword evidence="2" id="KW-0677">Repeat</keyword>
<comment type="caution">
    <text evidence="5">The sequence shown here is derived from an EMBL/GenBank/DDBJ whole genome shotgun (WGS) entry which is preliminary data.</text>
</comment>
<evidence type="ECO:0000313" key="5">
    <source>
        <dbReference type="EMBL" id="GAA4470762.1"/>
    </source>
</evidence>
<dbReference type="Gene3D" id="1.25.40.10">
    <property type="entry name" value="Tetratricopeptide repeat domain"/>
    <property type="match status" value="1"/>
</dbReference>
<protein>
    <submittedName>
        <fullName evidence="5">FG-GAP-like repeat-containing protein</fullName>
    </submittedName>
</protein>
<dbReference type="InterPro" id="IPR011990">
    <property type="entry name" value="TPR-like_helical_dom_sf"/>
</dbReference>
<keyword evidence="6" id="KW-1185">Reference proteome</keyword>
<dbReference type="PANTHER" id="PTHR16026">
    <property type="entry name" value="CARTILAGE ACIDIC PROTEIN 1"/>
    <property type="match status" value="1"/>
</dbReference>
<dbReference type="EMBL" id="BAABGA010000114">
    <property type="protein sequence ID" value="GAA4470762.1"/>
    <property type="molecule type" value="Genomic_DNA"/>
</dbReference>
<dbReference type="Pfam" id="PF13517">
    <property type="entry name" value="FG-GAP_3"/>
    <property type="match status" value="1"/>
</dbReference>
<dbReference type="SMART" id="SM00191">
    <property type="entry name" value="Int_alpha"/>
    <property type="match status" value="1"/>
</dbReference>
<evidence type="ECO:0000256" key="2">
    <source>
        <dbReference type="ARBA" id="ARBA00022737"/>
    </source>
</evidence>
<keyword evidence="1" id="KW-0732">Signal</keyword>
<evidence type="ECO:0000256" key="3">
    <source>
        <dbReference type="ARBA" id="ARBA00023180"/>
    </source>
</evidence>
<reference evidence="6" key="1">
    <citation type="journal article" date="2019" name="Int. J. Syst. Evol. Microbiol.">
        <title>The Global Catalogue of Microorganisms (GCM) 10K type strain sequencing project: providing services to taxonomists for standard genome sequencing and annotation.</title>
        <authorList>
            <consortium name="The Broad Institute Genomics Platform"/>
            <consortium name="The Broad Institute Genome Sequencing Center for Infectious Disease"/>
            <person name="Wu L."/>
            <person name="Ma J."/>
        </authorList>
    </citation>
    <scope>NUCLEOTIDE SEQUENCE [LARGE SCALE GENOMIC DNA]</scope>
    <source>
        <strain evidence="6">JCM 17759</strain>
    </source>
</reference>
<dbReference type="SUPFAM" id="SSF48452">
    <property type="entry name" value="TPR-like"/>
    <property type="match status" value="1"/>
</dbReference>
<dbReference type="Pfam" id="PF14559">
    <property type="entry name" value="TPR_19"/>
    <property type="match status" value="1"/>
</dbReference>
<organism evidence="5 6">
    <name type="scientific">Novipirellula rosea</name>
    <dbReference type="NCBI Taxonomy" id="1031540"/>
    <lineage>
        <taxon>Bacteria</taxon>
        <taxon>Pseudomonadati</taxon>
        <taxon>Planctomycetota</taxon>
        <taxon>Planctomycetia</taxon>
        <taxon>Pirellulales</taxon>
        <taxon>Pirellulaceae</taxon>
        <taxon>Novipirellula</taxon>
    </lineage>
</organism>
<feature type="domain" description="ASPIC/UnbV" evidence="4">
    <location>
        <begin position="874"/>
        <end position="942"/>
    </location>
</feature>
<name>A0ABP8NRY9_9BACT</name>
<dbReference type="Pfam" id="PF07593">
    <property type="entry name" value="UnbV_ASPIC"/>
    <property type="match status" value="1"/>
</dbReference>
<evidence type="ECO:0000313" key="6">
    <source>
        <dbReference type="Proteomes" id="UP001500840"/>
    </source>
</evidence>
<dbReference type="Proteomes" id="UP001500840">
    <property type="component" value="Unassembled WGS sequence"/>
</dbReference>
<keyword evidence="3" id="KW-0325">Glycoprotein</keyword>
<proteinExistence type="predicted"/>
<dbReference type="InterPro" id="IPR013517">
    <property type="entry name" value="FG-GAP"/>
</dbReference>
<evidence type="ECO:0000259" key="4">
    <source>
        <dbReference type="Pfam" id="PF07593"/>
    </source>
</evidence>
<accession>A0ABP8NRY9</accession>
<gene>
    <name evidence="5" type="ORF">GCM10023156_64510</name>
</gene>
<dbReference type="InterPro" id="IPR013519">
    <property type="entry name" value="Int_alpha_beta-p"/>
</dbReference>
<dbReference type="InterPro" id="IPR011519">
    <property type="entry name" value="UnbV_ASPIC"/>
</dbReference>
<dbReference type="SUPFAM" id="SSF69318">
    <property type="entry name" value="Integrin alpha N-terminal domain"/>
    <property type="match status" value="2"/>
</dbReference>
<dbReference type="PANTHER" id="PTHR16026:SF0">
    <property type="entry name" value="CARTILAGE ACIDIC PROTEIN 1"/>
    <property type="match status" value="1"/>
</dbReference>
<dbReference type="InterPro" id="IPR027039">
    <property type="entry name" value="Crtac1"/>
</dbReference>
<dbReference type="Gene3D" id="2.130.10.130">
    <property type="entry name" value="Integrin alpha, N-terminal"/>
    <property type="match status" value="1"/>
</dbReference>
<sequence>MQVASQQQRWNDAWKHADEVLIAHRNDPEKIEFVAQVAFNSGRHSEAADLLVEAARVDRWASDGRTQHALTALLSVGRLFEGVDLLRTAVKQSPEKNVLRRTLFDLLIATEQHSEAAVHRRHLIRSRDFDLDLLLAASSYERRTEEIASLDQMVLRNPGDLRPKIGAAKQHLDQGRNDQAIALLRSITQKHADFVAAHVLLGRALVRVGRYDDLITWSESIPDAAHADSDFWLTMGDWASQEGDTRTALAAYGQAAKIGGDRVGPWQKLASLVAGESGLSRDVSLIKNRADLLMQLRQDYAEGNTRGIDSPETALAIAKTTQDLGWLWEAEAWTAVGLTMNAVTGEQKAKLEQRRGSIIAQLRNQSPWDTEIENVTWDWLPAISAGDALAKLGGRRTSIESAETASLGGGTETTGMRLQFANEADQRGLSFFGRAADDLSEPGVLNSQMLGCGGGTIDYDLDGWPDVYLANAGGTPKQEDSAAGAMFRNRDGFFHDVSRSGGLIDRGFGTGVCVGDVNEDGFDDLLVLNYGRNRIWINNGDGTFNDHSERLLPDDAVWSTSSAIADINADGLCDIVIANYCAGLEPATLHCRVANTDFIRSCSPNQFPSEPDHFYAGTPEGRFIDASESWNAKPAILGRGLGVVAGSFDNVQGIDVLIANDMTTNHYWSATTKGESFQFNESGSIRGVAADGQSRSQGSMGIAVADFNDDQIADFYVSNYEHEYNLLSLSQDAIGWRDQTSIMQLATPTMPLVGFGTQAIDFGNDGSRELIVTNGHVDDYQAVVPASRYAQPIELFSQDSSGRFHSVRESIECEYFQSPHIGRALWTIDANRDGKTDVLVTHQSEPTALLVNRTESKHAYVCFRLVAKQDSRAAVGSVIKIKTQNGKAQETAFLTSGDGYLCSNERCVRFGLGDDHADVRAEVRWPSGKIQVWSSLAVDREWLLIEDEEAFPLDHKR</sequence>